<organism evidence="2 3">
    <name type="scientific">Herminiimonas arsenicoxydans</name>
    <dbReference type="NCBI Taxonomy" id="204773"/>
    <lineage>
        <taxon>Bacteria</taxon>
        <taxon>Pseudomonadati</taxon>
        <taxon>Pseudomonadota</taxon>
        <taxon>Betaproteobacteria</taxon>
        <taxon>Burkholderiales</taxon>
        <taxon>Oxalobacteraceae</taxon>
        <taxon>Herminiimonas</taxon>
    </lineage>
</organism>
<dbReference type="AlphaFoldDB" id="A4G967"/>
<evidence type="ECO:0000313" key="3">
    <source>
        <dbReference type="Proteomes" id="UP000006697"/>
    </source>
</evidence>
<dbReference type="InterPro" id="IPR002048">
    <property type="entry name" value="EF_hand_dom"/>
</dbReference>
<dbReference type="KEGG" id="har:HEAR2942"/>
<keyword evidence="3" id="KW-1185">Reference proteome</keyword>
<accession>A4G967</accession>
<evidence type="ECO:0000313" key="2">
    <source>
        <dbReference type="EMBL" id="CAL63054.1"/>
    </source>
</evidence>
<evidence type="ECO:0000259" key="1">
    <source>
        <dbReference type="PROSITE" id="PS50222"/>
    </source>
</evidence>
<sequence length="139" mass="15642">MKKNQYPAQVQNVTRRKCIGAAWRMPLQYENSVHSCLATLLKGKIMNIKAMTLTIALLGNVAFLQPSMATGTRSDATQHSTPNKNASAIESITKSQARAARMFRVVENFEKIDANRDGRVTRHELRLYALSTRRHVPMT</sequence>
<dbReference type="EMBL" id="CU207211">
    <property type="protein sequence ID" value="CAL63054.1"/>
    <property type="molecule type" value="Genomic_DNA"/>
</dbReference>
<dbReference type="STRING" id="204773.HEAR2942"/>
<feature type="domain" description="EF-hand" evidence="1">
    <location>
        <begin position="100"/>
        <end position="135"/>
    </location>
</feature>
<dbReference type="PROSITE" id="PS50222">
    <property type="entry name" value="EF_HAND_2"/>
    <property type="match status" value="1"/>
</dbReference>
<dbReference type="HOGENOM" id="CLU_1842371_0_0_4"/>
<gene>
    <name evidence="2" type="ordered locus">HEAR2942</name>
</gene>
<protein>
    <recommendedName>
        <fullName evidence="1">EF-hand domain-containing protein</fullName>
    </recommendedName>
</protein>
<proteinExistence type="predicted"/>
<dbReference type="Proteomes" id="UP000006697">
    <property type="component" value="Chromosome"/>
</dbReference>
<reference evidence="2 3" key="1">
    <citation type="journal article" date="2007" name="PLoS Genet.">
        <title>A tale of two oxidation states: bacterial colonization of arsenic-rich environments.</title>
        <authorList>
            <person name="Muller D."/>
            <person name="Medigue C."/>
            <person name="Koechler S."/>
            <person name="Barbe V."/>
            <person name="Barakat M."/>
            <person name="Talla E."/>
            <person name="Bonnefoy V."/>
            <person name="Krin E."/>
            <person name="Arsene-Ploetze F."/>
            <person name="Carapito C."/>
            <person name="Chandler M."/>
            <person name="Cournoyer B."/>
            <person name="Cruveiller S."/>
            <person name="Dossat C."/>
            <person name="Duval S."/>
            <person name="Heymann M."/>
            <person name="Leize E."/>
            <person name="Lieutaud A."/>
            <person name="Lievremont D."/>
            <person name="Makita Y."/>
            <person name="Mangenot S."/>
            <person name="Nitschke W."/>
            <person name="Ortet P."/>
            <person name="Perdrial N."/>
            <person name="Schoepp B."/>
            <person name="Siguier N."/>
            <person name="Simeonova D.D."/>
            <person name="Rouy Z."/>
            <person name="Segurens B."/>
            <person name="Turlin E."/>
            <person name="Vallenet D."/>
            <person name="Van Dorsselaer A."/>
            <person name="Weiss S."/>
            <person name="Weissenbach J."/>
            <person name="Lett M.C."/>
            <person name="Danchin A."/>
            <person name="Bertin P.N."/>
        </authorList>
    </citation>
    <scope>NUCLEOTIDE SEQUENCE [LARGE SCALE GENOMIC DNA]</scope>
    <source>
        <strain evidence="3">ULPAs1</strain>
    </source>
</reference>
<name>A4G967_HERAR</name>
<dbReference type="InterPro" id="IPR018247">
    <property type="entry name" value="EF_Hand_1_Ca_BS"/>
</dbReference>
<dbReference type="GO" id="GO:0005509">
    <property type="term" value="F:calcium ion binding"/>
    <property type="evidence" value="ECO:0007669"/>
    <property type="project" value="InterPro"/>
</dbReference>
<dbReference type="PROSITE" id="PS00018">
    <property type="entry name" value="EF_HAND_1"/>
    <property type="match status" value="1"/>
</dbReference>